<protein>
    <recommendedName>
        <fullName evidence="3">Transposase</fullName>
    </recommendedName>
</protein>
<evidence type="ECO:0000313" key="2">
    <source>
        <dbReference type="Proteomes" id="UP001162030"/>
    </source>
</evidence>
<evidence type="ECO:0008006" key="3">
    <source>
        <dbReference type="Google" id="ProtNLM"/>
    </source>
</evidence>
<gene>
    <name evidence="1" type="ORF">MSZNOR_1012</name>
</gene>
<reference evidence="1 2" key="1">
    <citation type="submission" date="2023-03" db="EMBL/GenBank/DDBJ databases">
        <authorList>
            <person name="Pearce D."/>
        </authorList>
    </citation>
    <scope>NUCLEOTIDE SEQUENCE [LARGE SCALE GENOMIC DNA]</scope>
    <source>
        <strain evidence="1">Msz</strain>
    </source>
</reference>
<evidence type="ECO:0000313" key="1">
    <source>
        <dbReference type="EMBL" id="CAI8769971.1"/>
    </source>
</evidence>
<dbReference type="EMBL" id="OX458333">
    <property type="protein sequence ID" value="CAI8769971.1"/>
    <property type="molecule type" value="Genomic_DNA"/>
</dbReference>
<proteinExistence type="predicted"/>
<accession>A0ABM9HYH2</accession>
<sequence>MSGFFFAALHKVSNVVCSDMGTPFLNMTEIPNSSFGVRKISTRRAETRARRVFENRMSETMARLSDLQIKKTIVAGKPCDAIGDRYRAGSLPHLKLQP</sequence>
<dbReference type="Proteomes" id="UP001162030">
    <property type="component" value="Chromosome"/>
</dbReference>
<organism evidence="1 2">
    <name type="scientific">Methylocaldum szegediense</name>
    <dbReference type="NCBI Taxonomy" id="73780"/>
    <lineage>
        <taxon>Bacteria</taxon>
        <taxon>Pseudomonadati</taxon>
        <taxon>Pseudomonadota</taxon>
        <taxon>Gammaproteobacteria</taxon>
        <taxon>Methylococcales</taxon>
        <taxon>Methylococcaceae</taxon>
        <taxon>Methylocaldum</taxon>
    </lineage>
</organism>
<keyword evidence="2" id="KW-1185">Reference proteome</keyword>
<name>A0ABM9HYH2_9GAMM</name>